<evidence type="ECO:0000259" key="4">
    <source>
        <dbReference type="Pfam" id="PF03931"/>
    </source>
</evidence>
<evidence type="ECO:0000256" key="2">
    <source>
        <dbReference type="ARBA" id="ARBA00009993"/>
    </source>
</evidence>
<dbReference type="Gene3D" id="3.30.710.10">
    <property type="entry name" value="Potassium Channel Kv1.1, Chain A"/>
    <property type="match status" value="1"/>
</dbReference>
<feature type="domain" description="SKP1 component POZ" evidence="4">
    <location>
        <begin position="15"/>
        <end position="72"/>
    </location>
</feature>
<dbReference type="SMART" id="SM00512">
    <property type="entry name" value="Skp1"/>
    <property type="match status" value="1"/>
</dbReference>
<dbReference type="InterPro" id="IPR011333">
    <property type="entry name" value="SKP1/BTB/POZ_sf"/>
</dbReference>
<gene>
    <name evidence="5" type="ORF">CFP56_036555</name>
</gene>
<proteinExistence type="inferred from homology"/>
<sequence length="186" mass="20757">MATYGGSSSSNPTRMVTLKTSDGEEIEVPVAIAMKFVPVREFFIGDLDRPEVENASPFPLSNVDSLTLAEIVFFNQRSLYFRSKSEAVGENEAGFRGVSDETIVKLVKAADFLENKELLDSVMPRFRKRFGLGDDKGVGFVYTAEYQLDDLQVFYVQPAIHQDVLFPSQAHAELGLKIILAFQFCL</sequence>
<name>A0AAW0J6I8_QUESU</name>
<dbReference type="Pfam" id="PF03931">
    <property type="entry name" value="Skp1_POZ"/>
    <property type="match status" value="1"/>
</dbReference>
<evidence type="ECO:0000313" key="6">
    <source>
        <dbReference type="Proteomes" id="UP000237347"/>
    </source>
</evidence>
<evidence type="ECO:0000256" key="1">
    <source>
        <dbReference type="ARBA" id="ARBA00004906"/>
    </source>
</evidence>
<keyword evidence="3" id="KW-0833">Ubl conjugation pathway</keyword>
<dbReference type="GO" id="GO:0009867">
    <property type="term" value="P:jasmonic acid mediated signaling pathway"/>
    <property type="evidence" value="ECO:0007669"/>
    <property type="project" value="UniProtKB-ARBA"/>
</dbReference>
<dbReference type="GO" id="GO:0006511">
    <property type="term" value="P:ubiquitin-dependent protein catabolic process"/>
    <property type="evidence" value="ECO:0007669"/>
    <property type="project" value="InterPro"/>
</dbReference>
<dbReference type="PANTHER" id="PTHR11165">
    <property type="entry name" value="SKP1"/>
    <property type="match status" value="1"/>
</dbReference>
<dbReference type="InterPro" id="IPR016897">
    <property type="entry name" value="SKP1"/>
</dbReference>
<keyword evidence="6" id="KW-1185">Reference proteome</keyword>
<dbReference type="InterPro" id="IPR016073">
    <property type="entry name" value="Skp1_comp_POZ"/>
</dbReference>
<comment type="similarity">
    <text evidence="2">Belongs to the SKP1 family.</text>
</comment>
<evidence type="ECO:0000313" key="5">
    <source>
        <dbReference type="EMBL" id="KAK7822395.1"/>
    </source>
</evidence>
<reference evidence="5 6" key="1">
    <citation type="journal article" date="2018" name="Sci. Data">
        <title>The draft genome sequence of cork oak.</title>
        <authorList>
            <person name="Ramos A.M."/>
            <person name="Usie A."/>
            <person name="Barbosa P."/>
            <person name="Barros P.M."/>
            <person name="Capote T."/>
            <person name="Chaves I."/>
            <person name="Simoes F."/>
            <person name="Abreu I."/>
            <person name="Carrasquinho I."/>
            <person name="Faro C."/>
            <person name="Guimaraes J.B."/>
            <person name="Mendonca D."/>
            <person name="Nobrega F."/>
            <person name="Rodrigues L."/>
            <person name="Saibo N.J.M."/>
            <person name="Varela M.C."/>
            <person name="Egas C."/>
            <person name="Matos J."/>
            <person name="Miguel C.M."/>
            <person name="Oliveira M.M."/>
            <person name="Ricardo C.P."/>
            <person name="Goncalves S."/>
        </authorList>
    </citation>
    <scope>NUCLEOTIDE SEQUENCE [LARGE SCALE GENOMIC DNA]</scope>
    <source>
        <strain evidence="6">cv. HL8</strain>
    </source>
</reference>
<dbReference type="SUPFAM" id="SSF54695">
    <property type="entry name" value="POZ domain"/>
    <property type="match status" value="1"/>
</dbReference>
<dbReference type="AlphaFoldDB" id="A0AAW0J6I8"/>
<dbReference type="EMBL" id="PKMF04000668">
    <property type="protein sequence ID" value="KAK7822395.1"/>
    <property type="molecule type" value="Genomic_DNA"/>
</dbReference>
<comment type="pathway">
    <text evidence="1">Protein modification; protein ubiquitination.</text>
</comment>
<dbReference type="InterPro" id="IPR001232">
    <property type="entry name" value="SKP1-like"/>
</dbReference>
<comment type="caution">
    <text evidence="5">The sequence shown here is derived from an EMBL/GenBank/DDBJ whole genome shotgun (WGS) entry which is preliminary data.</text>
</comment>
<evidence type="ECO:0000256" key="3">
    <source>
        <dbReference type="ARBA" id="ARBA00022786"/>
    </source>
</evidence>
<protein>
    <recommendedName>
        <fullName evidence="4">SKP1 component POZ domain-containing protein</fullName>
    </recommendedName>
</protein>
<organism evidence="5 6">
    <name type="scientific">Quercus suber</name>
    <name type="common">Cork oak</name>
    <dbReference type="NCBI Taxonomy" id="58331"/>
    <lineage>
        <taxon>Eukaryota</taxon>
        <taxon>Viridiplantae</taxon>
        <taxon>Streptophyta</taxon>
        <taxon>Embryophyta</taxon>
        <taxon>Tracheophyta</taxon>
        <taxon>Spermatophyta</taxon>
        <taxon>Magnoliopsida</taxon>
        <taxon>eudicotyledons</taxon>
        <taxon>Gunneridae</taxon>
        <taxon>Pentapetalae</taxon>
        <taxon>rosids</taxon>
        <taxon>fabids</taxon>
        <taxon>Fagales</taxon>
        <taxon>Fagaceae</taxon>
        <taxon>Quercus</taxon>
    </lineage>
</organism>
<dbReference type="Proteomes" id="UP000237347">
    <property type="component" value="Unassembled WGS sequence"/>
</dbReference>
<accession>A0AAW0J6I8</accession>